<evidence type="ECO:0000313" key="2">
    <source>
        <dbReference type="EMBL" id="TFW11775.1"/>
    </source>
</evidence>
<dbReference type="AlphaFoldDB" id="A0A4Y9RVF4"/>
<proteinExistence type="predicted"/>
<accession>A0A4Y9RVF4</accession>
<dbReference type="OrthoDB" id="7201936at2"/>
<gene>
    <name evidence="2" type="ORF">EGY25_06795</name>
</gene>
<protein>
    <submittedName>
        <fullName evidence="2">Uncharacterized protein</fullName>
    </submittedName>
</protein>
<dbReference type="Proteomes" id="UP000298216">
    <property type="component" value="Unassembled WGS sequence"/>
</dbReference>
<name>A0A4Y9RVF4_9CAUL</name>
<evidence type="ECO:0000256" key="1">
    <source>
        <dbReference type="SAM" id="MobiDB-lite"/>
    </source>
</evidence>
<dbReference type="RefSeq" id="WP_135194269.1">
    <property type="nucleotide sequence ID" value="NZ_SPVH01000006.1"/>
</dbReference>
<sequence length="197" mass="20737">MILFALIAAVAMEPAIQTTGLLDATPETYQAPVVRPFEPPSDFGREEAQGDAATDRHRRPLTAPVEVNAYVGDYEVSPTDAEIAYDQGVAQAQIDADARSGPLDGRWRVTSSDGKPLLSLALTDLGGGRMIEGAWRRLDLPAGTDQGGAAGPVFRAGDIAVIPLSGGELHLRPAARGWTGELIQNGRARPVTVSRAG</sequence>
<organism evidence="2 3">
    <name type="scientific">Brevundimonas intermedia</name>
    <dbReference type="NCBI Taxonomy" id="74315"/>
    <lineage>
        <taxon>Bacteria</taxon>
        <taxon>Pseudomonadati</taxon>
        <taxon>Pseudomonadota</taxon>
        <taxon>Alphaproteobacteria</taxon>
        <taxon>Caulobacterales</taxon>
        <taxon>Caulobacteraceae</taxon>
        <taxon>Brevundimonas</taxon>
    </lineage>
</organism>
<reference evidence="2 3" key="1">
    <citation type="submission" date="2019-03" db="EMBL/GenBank/DDBJ databases">
        <title>Draft genome of Brevundimonas sp. a heavy metal resistant soil bacteria.</title>
        <authorList>
            <person name="Soto J."/>
        </authorList>
    </citation>
    <scope>NUCLEOTIDE SEQUENCE [LARGE SCALE GENOMIC DNA]</scope>
    <source>
        <strain evidence="2 3">B-10</strain>
    </source>
</reference>
<feature type="region of interest" description="Disordered" evidence="1">
    <location>
        <begin position="37"/>
        <end position="57"/>
    </location>
</feature>
<comment type="caution">
    <text evidence="2">The sequence shown here is derived from an EMBL/GenBank/DDBJ whole genome shotgun (WGS) entry which is preliminary data.</text>
</comment>
<keyword evidence="3" id="KW-1185">Reference proteome</keyword>
<dbReference type="EMBL" id="SPVH01000006">
    <property type="protein sequence ID" value="TFW11775.1"/>
    <property type="molecule type" value="Genomic_DNA"/>
</dbReference>
<evidence type="ECO:0000313" key="3">
    <source>
        <dbReference type="Proteomes" id="UP000298216"/>
    </source>
</evidence>